<evidence type="ECO:0000313" key="3">
    <source>
        <dbReference type="Proteomes" id="UP000727993"/>
    </source>
</evidence>
<sequence length="86" mass="8774">MLLTVAIGAILMASPLRSVTSDAFDKVSVTRSTKEGKTSAAGSELNVSGASAEDIDRSLVGVATLGAVFLGLSALMFVIVAISLRF</sequence>
<name>A0A936NDY4_9ACTN</name>
<keyword evidence="1" id="KW-0472">Membrane</keyword>
<dbReference type="AlphaFoldDB" id="A0A936NDY4"/>
<proteinExistence type="predicted"/>
<evidence type="ECO:0000313" key="2">
    <source>
        <dbReference type="EMBL" id="MBK9297916.1"/>
    </source>
</evidence>
<accession>A0A936NDY4</accession>
<dbReference type="Proteomes" id="UP000727993">
    <property type="component" value="Unassembled WGS sequence"/>
</dbReference>
<reference evidence="2 3" key="1">
    <citation type="submission" date="2020-10" db="EMBL/GenBank/DDBJ databases">
        <title>Connecting structure to function with the recovery of over 1000 high-quality activated sludge metagenome-assembled genomes encoding full-length rRNA genes using long-read sequencing.</title>
        <authorList>
            <person name="Singleton C.M."/>
            <person name="Petriglieri F."/>
            <person name="Kristensen J.M."/>
            <person name="Kirkegaard R.H."/>
            <person name="Michaelsen T.Y."/>
            <person name="Andersen M.H."/>
            <person name="Karst S.M."/>
            <person name="Dueholm M.S."/>
            <person name="Nielsen P.H."/>
            <person name="Albertsen M."/>
        </authorList>
    </citation>
    <scope>NUCLEOTIDE SEQUENCE [LARGE SCALE GENOMIC DNA]</scope>
    <source>
        <strain evidence="2">Lyne_18-Q3-R50-59_MAXAC.006</strain>
    </source>
</reference>
<keyword evidence="1" id="KW-0812">Transmembrane</keyword>
<keyword evidence="1" id="KW-1133">Transmembrane helix</keyword>
<gene>
    <name evidence="2" type="ORF">IPN02_14005</name>
</gene>
<dbReference type="EMBL" id="JADJZA010000007">
    <property type="protein sequence ID" value="MBK9297916.1"/>
    <property type="molecule type" value="Genomic_DNA"/>
</dbReference>
<comment type="caution">
    <text evidence="2">The sequence shown here is derived from an EMBL/GenBank/DDBJ whole genome shotgun (WGS) entry which is preliminary data.</text>
</comment>
<organism evidence="2 3">
    <name type="scientific">Candidatus Neomicrothrix subdominans</name>
    <dbReference type="NCBI Taxonomy" id="2954438"/>
    <lineage>
        <taxon>Bacteria</taxon>
        <taxon>Bacillati</taxon>
        <taxon>Actinomycetota</taxon>
        <taxon>Acidimicrobiia</taxon>
        <taxon>Acidimicrobiales</taxon>
        <taxon>Microthrixaceae</taxon>
        <taxon>Candidatus Neomicrothrix</taxon>
    </lineage>
</organism>
<evidence type="ECO:0000256" key="1">
    <source>
        <dbReference type="SAM" id="Phobius"/>
    </source>
</evidence>
<feature type="transmembrane region" description="Helical" evidence="1">
    <location>
        <begin position="59"/>
        <end position="84"/>
    </location>
</feature>
<protein>
    <submittedName>
        <fullName evidence="2">Uncharacterized protein</fullName>
    </submittedName>
</protein>